<evidence type="ECO:0000256" key="1">
    <source>
        <dbReference type="ARBA" id="ARBA00004141"/>
    </source>
</evidence>
<gene>
    <name evidence="7" type="primary">LOC111592063</name>
</gene>
<dbReference type="PANTHER" id="PTHR15371">
    <property type="entry name" value="TIM23"/>
    <property type="match status" value="1"/>
</dbReference>
<dbReference type="CTD" id="3355096"/>
<dbReference type="RefSeq" id="XP_023159833.1">
    <property type="nucleotide sequence ID" value="XM_023304065.2"/>
</dbReference>
<dbReference type="PANTHER" id="PTHR15371:SF0">
    <property type="entry name" value="SD19278P"/>
    <property type="match status" value="1"/>
</dbReference>
<dbReference type="AlphaFoldDB" id="A0A6J1L6S3"/>
<keyword evidence="3 5" id="KW-1133">Transmembrane helix</keyword>
<dbReference type="InterPro" id="IPR045238">
    <property type="entry name" value="Tim23-like"/>
</dbReference>
<dbReference type="Proteomes" id="UP000504633">
    <property type="component" value="Unplaced"/>
</dbReference>
<reference evidence="7" key="1">
    <citation type="submission" date="2025-08" db="UniProtKB">
        <authorList>
            <consortium name="RefSeq"/>
        </authorList>
    </citation>
    <scope>IDENTIFICATION</scope>
    <source>
        <strain evidence="7">15085-1641.00</strain>
        <tissue evidence="7">Whole body</tissue>
    </source>
</reference>
<dbReference type="GO" id="GO:0008320">
    <property type="term" value="F:protein transmembrane transporter activity"/>
    <property type="evidence" value="ECO:0007669"/>
    <property type="project" value="TreeGrafter"/>
</dbReference>
<keyword evidence="6" id="KW-1185">Reference proteome</keyword>
<keyword evidence="4 5" id="KW-0472">Membrane</keyword>
<dbReference type="KEGG" id="dhe:111592063"/>
<proteinExistence type="predicted"/>
<evidence type="ECO:0000256" key="5">
    <source>
        <dbReference type="SAM" id="Phobius"/>
    </source>
</evidence>
<dbReference type="OMA" id="DNDNIWS"/>
<dbReference type="Pfam" id="PF02466">
    <property type="entry name" value="Tim17"/>
    <property type="match status" value="1"/>
</dbReference>
<evidence type="ECO:0000256" key="3">
    <source>
        <dbReference type="ARBA" id="ARBA00022989"/>
    </source>
</evidence>
<dbReference type="GO" id="GO:0005744">
    <property type="term" value="C:TIM23 mitochondrial import inner membrane translocase complex"/>
    <property type="evidence" value="ECO:0007669"/>
    <property type="project" value="TreeGrafter"/>
</dbReference>
<dbReference type="OrthoDB" id="159299at2759"/>
<accession>A0A6J1L6S3</accession>
<keyword evidence="2 5" id="KW-0812">Transmembrane</keyword>
<dbReference type="GeneID" id="111592063"/>
<feature type="transmembrane region" description="Helical" evidence="5">
    <location>
        <begin position="176"/>
        <end position="196"/>
    </location>
</feature>
<name>A0A6J1L6S3_DROHY</name>
<organism evidence="6 7">
    <name type="scientific">Drosophila hydei</name>
    <name type="common">Fruit fly</name>
    <dbReference type="NCBI Taxonomy" id="7224"/>
    <lineage>
        <taxon>Eukaryota</taxon>
        <taxon>Metazoa</taxon>
        <taxon>Ecdysozoa</taxon>
        <taxon>Arthropoda</taxon>
        <taxon>Hexapoda</taxon>
        <taxon>Insecta</taxon>
        <taxon>Pterygota</taxon>
        <taxon>Neoptera</taxon>
        <taxon>Endopterygota</taxon>
        <taxon>Diptera</taxon>
        <taxon>Brachycera</taxon>
        <taxon>Muscomorpha</taxon>
        <taxon>Ephydroidea</taxon>
        <taxon>Drosophilidae</taxon>
        <taxon>Drosophila</taxon>
    </lineage>
</organism>
<evidence type="ECO:0000256" key="2">
    <source>
        <dbReference type="ARBA" id="ARBA00022692"/>
    </source>
</evidence>
<protein>
    <submittedName>
        <fullName evidence="7">Mitochondrial import inner membrane translocase subunit Tim23</fullName>
    </submittedName>
</protein>
<evidence type="ECO:0000256" key="4">
    <source>
        <dbReference type="ARBA" id="ARBA00023136"/>
    </source>
</evidence>
<evidence type="ECO:0000313" key="6">
    <source>
        <dbReference type="Proteomes" id="UP000504633"/>
    </source>
</evidence>
<sequence>MSDDYLRKPFSLAPSPAVDDTQATTATYTPAASTFSNAPVSPYLNYDSRFLQQSQPEFIFPEGANKQRGRFELAFSQIGTSVMIGGGIGGLAGVYNGIKVTNALNQTGKLRRTQLINHVMKQGSGTANTLGTLAVLYSACGVLLQYVRDQDDNVNTIIAGSATGLLYKSTAGLRKCALGGAIGLGISSLYCLYLLAQDSNNTNSSPKFL</sequence>
<dbReference type="GO" id="GO:0030150">
    <property type="term" value="P:protein import into mitochondrial matrix"/>
    <property type="evidence" value="ECO:0007669"/>
    <property type="project" value="TreeGrafter"/>
</dbReference>
<evidence type="ECO:0000313" key="7">
    <source>
        <dbReference type="RefSeq" id="XP_023159833.1"/>
    </source>
</evidence>
<comment type="subcellular location">
    <subcellularLocation>
        <location evidence="1">Membrane</location>
        <topology evidence="1">Multi-pass membrane protein</topology>
    </subcellularLocation>
</comment>